<dbReference type="KEGG" id="cic:CICLE_v10003706mg"/>
<keyword evidence="5 9" id="KW-0765">Sulfation</keyword>
<comment type="similarity">
    <text evidence="2 9">Belongs to the phytosulfokine family.</text>
</comment>
<dbReference type="InParanoid" id="V4SF16"/>
<keyword evidence="7 9" id="KW-0221">Differentiation</keyword>
<dbReference type="EMBL" id="KI536799">
    <property type="protein sequence ID" value="ESR46223.1"/>
    <property type="molecule type" value="Genomic_DNA"/>
</dbReference>
<keyword evidence="4 9" id="KW-0964">Secreted</keyword>
<dbReference type="FunCoup" id="V4SF16">
    <property type="interactions" value="84"/>
</dbReference>
<dbReference type="InterPro" id="IPR009438">
    <property type="entry name" value="Phytosulfokine"/>
</dbReference>
<dbReference type="OMA" id="MMKQNVY"/>
<sequence>LDIMKHSLQIHFSTFLLILLIFSKSKTSASFLATKQGQEEKKFKELSGEVSLQEMEEIESMNQIMGMETCENGDEECMKRRIISEAHLDYIYTQHHKP</sequence>
<reference evidence="10 11" key="1">
    <citation type="submission" date="2013-10" db="EMBL/GenBank/DDBJ databases">
        <authorList>
            <consortium name="International Citrus Genome Consortium"/>
            <person name="Jenkins J."/>
            <person name="Schmutz J."/>
            <person name="Prochnik S."/>
            <person name="Rokhsar D."/>
            <person name="Gmitter F."/>
            <person name="Ollitrault P."/>
            <person name="Machado M."/>
            <person name="Talon M."/>
            <person name="Wincker P."/>
            <person name="Jaillon O."/>
            <person name="Morgante M."/>
        </authorList>
    </citation>
    <scope>NUCLEOTIDE SEQUENCE</scope>
    <source>
        <strain evidence="11">cv. Clemenules</strain>
    </source>
</reference>
<dbReference type="GO" id="GO:0030154">
    <property type="term" value="P:cell differentiation"/>
    <property type="evidence" value="ECO:0007669"/>
    <property type="project" value="UniProtKB-UniRule"/>
</dbReference>
<dbReference type="Gramene" id="ESR46223">
    <property type="protein sequence ID" value="ESR46223"/>
    <property type="gene ID" value="CICLE_v10003706mg"/>
</dbReference>
<keyword evidence="6 9" id="KW-0732">Signal</keyword>
<feature type="signal peptide" evidence="9">
    <location>
        <begin position="1"/>
        <end position="29"/>
    </location>
</feature>
<proteinExistence type="inferred from homology"/>
<evidence type="ECO:0000256" key="8">
    <source>
        <dbReference type="ARBA" id="ARBA00023030"/>
    </source>
</evidence>
<dbReference type="Proteomes" id="UP000030687">
    <property type="component" value="Unassembled WGS sequence"/>
</dbReference>
<protein>
    <recommendedName>
        <fullName evidence="9">Phytosulfokine</fullName>
    </recommendedName>
    <component>
        <recommendedName>
            <fullName evidence="9">Phytosulfokine-alpha</fullName>
            <shortName evidence="9">PSK-alpha</shortName>
            <shortName evidence="9">Phytosulfokine-a</shortName>
        </recommendedName>
    </component>
    <component>
        <recommendedName>
            <fullName evidence="9">Phytosulfokine-beta</fullName>
            <shortName evidence="9">PSK-beta</shortName>
            <shortName evidence="9">Phytosulfokine-b</shortName>
        </recommendedName>
    </component>
</protein>
<feature type="non-terminal residue" evidence="10">
    <location>
        <position position="1"/>
    </location>
</feature>
<dbReference type="OrthoDB" id="1914102at2759"/>
<comment type="PTM">
    <text evidence="9">Sulfation is important for activity and for the binding to a putative membrane receptor.</text>
</comment>
<keyword evidence="3 9" id="KW-0217">Developmental protein</keyword>
<dbReference type="AlphaFoldDB" id="V4SF16"/>
<name>V4SF16_CITCL</name>
<gene>
    <name evidence="10" type="ORF">CICLE_v10003706mg</name>
</gene>
<keyword evidence="8 9" id="KW-0339">Growth factor</keyword>
<evidence type="ECO:0000256" key="4">
    <source>
        <dbReference type="ARBA" id="ARBA00022525"/>
    </source>
</evidence>
<dbReference type="PANTHER" id="PTHR33285">
    <property type="entry name" value="PHYTOSULFOKINES 3"/>
    <property type="match status" value="1"/>
</dbReference>
<organism evidence="10 11">
    <name type="scientific">Citrus clementina</name>
    <name type="common">Clementine</name>
    <name type="synonym">Citrus deliciosa x Citrus sinensis</name>
    <dbReference type="NCBI Taxonomy" id="85681"/>
    <lineage>
        <taxon>Eukaryota</taxon>
        <taxon>Viridiplantae</taxon>
        <taxon>Streptophyta</taxon>
        <taxon>Embryophyta</taxon>
        <taxon>Tracheophyta</taxon>
        <taxon>Spermatophyta</taxon>
        <taxon>Magnoliopsida</taxon>
        <taxon>eudicotyledons</taxon>
        <taxon>Gunneridae</taxon>
        <taxon>Pentapetalae</taxon>
        <taxon>rosids</taxon>
        <taxon>malvids</taxon>
        <taxon>Sapindales</taxon>
        <taxon>Rutaceae</taxon>
        <taxon>Aurantioideae</taxon>
        <taxon>Citrus</taxon>
    </lineage>
</organism>
<feature type="chain" id="PRO_5031611811" description="Phytosulfokine" evidence="9">
    <location>
        <begin position="30"/>
        <end position="98"/>
    </location>
</feature>
<dbReference type="GO" id="GO:0005576">
    <property type="term" value="C:extracellular region"/>
    <property type="evidence" value="ECO:0007669"/>
    <property type="project" value="UniProtKB-SubCell"/>
</dbReference>
<accession>V4SF16</accession>
<dbReference type="GO" id="GO:0008083">
    <property type="term" value="F:growth factor activity"/>
    <property type="evidence" value="ECO:0007669"/>
    <property type="project" value="UniProtKB-UniRule"/>
</dbReference>
<dbReference type="PANTHER" id="PTHR33285:SF22">
    <property type="entry name" value="PHYTOSULFOKINES 6-RELATED"/>
    <property type="match status" value="1"/>
</dbReference>
<comment type="PTM">
    <text evidence="9">PSK-alpha is produced by endopeptidase digestion. PSK-beta is produced from PSK-alpha by exopeptidase digestion.</text>
</comment>
<evidence type="ECO:0000313" key="10">
    <source>
        <dbReference type="EMBL" id="ESR46223.1"/>
    </source>
</evidence>
<evidence type="ECO:0000256" key="5">
    <source>
        <dbReference type="ARBA" id="ARBA00022641"/>
    </source>
</evidence>
<dbReference type="GO" id="GO:0008283">
    <property type="term" value="P:cell population proliferation"/>
    <property type="evidence" value="ECO:0007669"/>
    <property type="project" value="UniProtKB-UniRule"/>
</dbReference>
<evidence type="ECO:0000256" key="9">
    <source>
        <dbReference type="RuleBase" id="RU368031"/>
    </source>
</evidence>
<comment type="function">
    <text evidence="9">Promotes plant cell differentiation, organogenesis and somatic embryogenesis as well as cell proliferation.</text>
</comment>
<evidence type="ECO:0000256" key="3">
    <source>
        <dbReference type="ARBA" id="ARBA00022473"/>
    </source>
</evidence>
<keyword evidence="11" id="KW-1185">Reference proteome</keyword>
<dbReference type="STRING" id="85681.V4SF16"/>
<dbReference type="eggNOG" id="ENOG502S9S0">
    <property type="taxonomic scope" value="Eukaryota"/>
</dbReference>
<comment type="subcellular location">
    <subcellularLocation>
        <location evidence="1 9">Secreted</location>
    </subcellularLocation>
</comment>
<evidence type="ECO:0000256" key="7">
    <source>
        <dbReference type="ARBA" id="ARBA00022782"/>
    </source>
</evidence>
<evidence type="ECO:0000256" key="2">
    <source>
        <dbReference type="ARBA" id="ARBA00010781"/>
    </source>
</evidence>
<dbReference type="Pfam" id="PF06404">
    <property type="entry name" value="PSK"/>
    <property type="match status" value="1"/>
</dbReference>
<evidence type="ECO:0000256" key="6">
    <source>
        <dbReference type="ARBA" id="ARBA00022729"/>
    </source>
</evidence>
<evidence type="ECO:0000256" key="1">
    <source>
        <dbReference type="ARBA" id="ARBA00004613"/>
    </source>
</evidence>
<evidence type="ECO:0000313" key="11">
    <source>
        <dbReference type="Proteomes" id="UP000030687"/>
    </source>
</evidence>